<organism evidence="1 2">
    <name type="scientific">Spirosoma sordidisoli</name>
    <dbReference type="NCBI Taxonomy" id="2502893"/>
    <lineage>
        <taxon>Bacteria</taxon>
        <taxon>Pseudomonadati</taxon>
        <taxon>Bacteroidota</taxon>
        <taxon>Cytophagia</taxon>
        <taxon>Cytophagales</taxon>
        <taxon>Cytophagaceae</taxon>
        <taxon>Spirosoma</taxon>
    </lineage>
</organism>
<keyword evidence="2" id="KW-1185">Reference proteome</keyword>
<accession>A0A4Q2UC30</accession>
<dbReference type="RefSeq" id="WP_129606911.1">
    <property type="nucleotide sequence ID" value="NZ_SBLB01000016.1"/>
</dbReference>
<name>A0A4Q2UC30_9BACT</name>
<gene>
    <name evidence="1" type="ORF">EQG79_30235</name>
</gene>
<proteinExistence type="predicted"/>
<evidence type="ECO:0000313" key="1">
    <source>
        <dbReference type="EMBL" id="RYC66354.1"/>
    </source>
</evidence>
<protein>
    <submittedName>
        <fullName evidence="1">Uncharacterized protein</fullName>
    </submittedName>
</protein>
<dbReference type="Proteomes" id="UP000290407">
    <property type="component" value="Unassembled WGS sequence"/>
</dbReference>
<evidence type="ECO:0000313" key="2">
    <source>
        <dbReference type="Proteomes" id="UP000290407"/>
    </source>
</evidence>
<dbReference type="EMBL" id="SBLB01000016">
    <property type="protein sequence ID" value="RYC66354.1"/>
    <property type="molecule type" value="Genomic_DNA"/>
</dbReference>
<comment type="caution">
    <text evidence="1">The sequence shown here is derived from an EMBL/GenBank/DDBJ whole genome shotgun (WGS) entry which is preliminary data.</text>
</comment>
<reference evidence="1 2" key="1">
    <citation type="submission" date="2019-01" db="EMBL/GenBank/DDBJ databases">
        <title>Spirosoma flava sp. nov., a propanil-degrading bacterium isolated from herbicide-contaminated soil.</title>
        <authorList>
            <person name="Zhang L."/>
            <person name="Jiang J.-D."/>
        </authorList>
    </citation>
    <scope>NUCLEOTIDE SEQUENCE [LARGE SCALE GENOMIC DNA]</scope>
    <source>
        <strain evidence="1 2">TY50</strain>
    </source>
</reference>
<sequence length="822" mass="89366">MTPFTHFVRLVPYAPTPNVYQAWQEPDLLRAAEAQPDMPVIAGDTLRFLVPYSALGKRPEQDVNRLAFYWVRHRTDPLAPEQFDPAPCGRLRLQDGANYAEIRLQVSAAPAPGEYRQFALCYEQGGQQRPILGTFRYQTPPEGVSLTAYIDAIRAHYVGYPYTPVTVDVRGNELLIRAFHSSRFRLGHVPLQIGLGQVLTANPNQPSLHWQPVGQVDLPAEDRYQVTVSEDIEAGNTFQLAGRSYQAAGTEAPADVLAALGVPDGLLTLPAGTDPRAGMLPGTYSQPNTNRPSLQLFYENTVGGTDYYRVEVGPSVAPGNLYQVSIDGQPTQARLAGTADTAASVAAVFAHSGGKLPCPAGKVPQAVVVAGNRLFANTNAAALSCRLLESLPARTRSRYVSVISSSIRRGNRFVLGDRQVTVPTDQTSPADVARLLDQADYPFTVDLAAGQTPPTAYAEPGPRYQAPEHLAAVELIAGSIWRPHGPLVAEVRVPRSTQPGRYHLHLAAGVDGQRLNSRYVSTFFQVLDSPLETVLLQYGPGEGPGLCMGYEYNEPGLMQQVRVPVALSTGKQRQKEAWSSTLDRIPFRTMASAERVRTLTTDAQPETFHRALLAALKHRQVWLLPPGEVRPIEYRQEGEYKQTDLGGRRNLQQGQAELVEVHSLVDDQPLGQAGGLRVGADADALAMGLVRVERVEVPGGIAVYLESTTSGMIRQIRPGSLVPPGGYRLRVRCGRDALLLTAFVNNIANLRTTLTAAKLNRTDELLTLNSEAVLSITSVSLANLYATQPPTEYPRVPINTTVTGSTKPASSPFSTEWGAQFT</sequence>
<dbReference type="AlphaFoldDB" id="A0A4Q2UC30"/>